<feature type="region of interest" description="Disordered" evidence="4">
    <location>
        <begin position="314"/>
        <end position="334"/>
    </location>
</feature>
<dbReference type="PANTHER" id="PTHR24166">
    <property type="entry name" value="ROLLING PEBBLES, ISOFORM B"/>
    <property type="match status" value="1"/>
</dbReference>
<comment type="caution">
    <text evidence="5">The sequence shown here is derived from an EMBL/GenBank/DDBJ whole genome shotgun (WGS) entry which is preliminary data.</text>
</comment>
<dbReference type="PROSITE" id="PS50088">
    <property type="entry name" value="ANK_REPEAT"/>
    <property type="match status" value="1"/>
</dbReference>
<evidence type="ECO:0008006" key="7">
    <source>
        <dbReference type="Google" id="ProtNLM"/>
    </source>
</evidence>
<proteinExistence type="predicted"/>
<evidence type="ECO:0000313" key="6">
    <source>
        <dbReference type="Proteomes" id="UP001066276"/>
    </source>
</evidence>
<feature type="compositionally biased region" description="Pro residues" evidence="4">
    <location>
        <begin position="316"/>
        <end position="328"/>
    </location>
</feature>
<reference evidence="5" key="1">
    <citation type="journal article" date="2022" name="bioRxiv">
        <title>Sequencing and chromosome-scale assembly of the giantPleurodeles waltlgenome.</title>
        <authorList>
            <person name="Brown T."/>
            <person name="Elewa A."/>
            <person name="Iarovenko S."/>
            <person name="Subramanian E."/>
            <person name="Araus A.J."/>
            <person name="Petzold A."/>
            <person name="Susuki M."/>
            <person name="Suzuki K.-i.T."/>
            <person name="Hayashi T."/>
            <person name="Toyoda A."/>
            <person name="Oliveira C."/>
            <person name="Osipova E."/>
            <person name="Leigh N.D."/>
            <person name="Simon A."/>
            <person name="Yun M.H."/>
        </authorList>
    </citation>
    <scope>NUCLEOTIDE SEQUENCE</scope>
    <source>
        <strain evidence="5">20211129_DDA</strain>
        <tissue evidence="5">Liver</tissue>
    </source>
</reference>
<dbReference type="InterPro" id="IPR036770">
    <property type="entry name" value="Ankyrin_rpt-contain_sf"/>
</dbReference>
<dbReference type="SMART" id="SM00248">
    <property type="entry name" value="ANK"/>
    <property type="match status" value="4"/>
</dbReference>
<sequence>MSGARALLDAMSNDQLHLARFLLDAQDGRLVDVGAGQGAPAPLTSAALLPEPAARARFLQLLLERGAAVDARDAWGRTALSHACERGYLDAVRRLVQAGADPELADAWGNTALQYAAVAGHAPVAAFLVRAFKRLGGLDVHRANRAGNSALGLARALGYEECVRALTGLRAGAEEEWVGRERPREEGTHSGRAPRRSLLPHLPSMHSIEEEDPGTYSLASPKPPRTRSWSLQYGSTATHLPPLPGLSPQPSSPGTGRDLPALPGHLSVLLTPLPPTSPRAPGCAQRGFNATYYQKRSSLPSACLLSLTCDGCPGPSGGPPPPTAPQPPGALSSLGNKLFRRFTFPEFRKPGRQPPGSSGQPGHPPESGQRGMARSDTFPLSRDHPQVASKPSIDSISAVQCEFDFSSQS</sequence>
<dbReference type="InterPro" id="IPR050889">
    <property type="entry name" value="Dendritic_Spine_Reg/Scaffold"/>
</dbReference>
<keyword evidence="2 3" id="KW-0040">ANK repeat</keyword>
<dbReference type="AlphaFoldDB" id="A0AAV7RW56"/>
<dbReference type="PROSITE" id="PS50297">
    <property type="entry name" value="ANK_REP_REGION"/>
    <property type="match status" value="1"/>
</dbReference>
<feature type="compositionally biased region" description="Polar residues" evidence="4">
    <location>
        <begin position="227"/>
        <end position="238"/>
    </location>
</feature>
<feature type="compositionally biased region" description="Pro residues" evidence="4">
    <location>
        <begin position="241"/>
        <end position="251"/>
    </location>
</feature>
<feature type="compositionally biased region" description="Low complexity" evidence="4">
    <location>
        <begin position="354"/>
        <end position="369"/>
    </location>
</feature>
<accession>A0AAV7RW56</accession>
<evidence type="ECO:0000256" key="3">
    <source>
        <dbReference type="PROSITE-ProRule" id="PRU00023"/>
    </source>
</evidence>
<evidence type="ECO:0000313" key="5">
    <source>
        <dbReference type="EMBL" id="KAJ1156564.1"/>
    </source>
</evidence>
<protein>
    <recommendedName>
        <fullName evidence="7">Ankyrin repeat domain-containing protein 63</fullName>
    </recommendedName>
</protein>
<dbReference type="EMBL" id="JANPWB010000009">
    <property type="protein sequence ID" value="KAJ1156564.1"/>
    <property type="molecule type" value="Genomic_DNA"/>
</dbReference>
<dbReference type="Gene3D" id="1.25.40.20">
    <property type="entry name" value="Ankyrin repeat-containing domain"/>
    <property type="match status" value="1"/>
</dbReference>
<dbReference type="PANTHER" id="PTHR24166:SF30">
    <property type="entry name" value="ANKYRIN REPEAT DOMAIN-CONTAINING PROTEIN 63"/>
    <property type="match status" value="1"/>
</dbReference>
<keyword evidence="6" id="KW-1185">Reference proteome</keyword>
<feature type="region of interest" description="Disordered" evidence="4">
    <location>
        <begin position="176"/>
        <end position="265"/>
    </location>
</feature>
<evidence type="ECO:0000256" key="4">
    <source>
        <dbReference type="SAM" id="MobiDB-lite"/>
    </source>
</evidence>
<evidence type="ECO:0000256" key="1">
    <source>
        <dbReference type="ARBA" id="ARBA00022737"/>
    </source>
</evidence>
<feature type="compositionally biased region" description="Basic and acidic residues" evidence="4">
    <location>
        <begin position="177"/>
        <end position="189"/>
    </location>
</feature>
<dbReference type="Pfam" id="PF12796">
    <property type="entry name" value="Ank_2"/>
    <property type="match status" value="1"/>
</dbReference>
<keyword evidence="1" id="KW-0677">Repeat</keyword>
<name>A0AAV7RW56_PLEWA</name>
<dbReference type="SUPFAM" id="SSF48403">
    <property type="entry name" value="Ankyrin repeat"/>
    <property type="match status" value="1"/>
</dbReference>
<dbReference type="Proteomes" id="UP001066276">
    <property type="component" value="Chromosome 5"/>
</dbReference>
<organism evidence="5 6">
    <name type="scientific">Pleurodeles waltl</name>
    <name type="common">Iberian ribbed newt</name>
    <dbReference type="NCBI Taxonomy" id="8319"/>
    <lineage>
        <taxon>Eukaryota</taxon>
        <taxon>Metazoa</taxon>
        <taxon>Chordata</taxon>
        <taxon>Craniata</taxon>
        <taxon>Vertebrata</taxon>
        <taxon>Euteleostomi</taxon>
        <taxon>Amphibia</taxon>
        <taxon>Batrachia</taxon>
        <taxon>Caudata</taxon>
        <taxon>Salamandroidea</taxon>
        <taxon>Salamandridae</taxon>
        <taxon>Pleurodelinae</taxon>
        <taxon>Pleurodeles</taxon>
    </lineage>
</organism>
<feature type="region of interest" description="Disordered" evidence="4">
    <location>
        <begin position="346"/>
        <end position="393"/>
    </location>
</feature>
<evidence type="ECO:0000256" key="2">
    <source>
        <dbReference type="ARBA" id="ARBA00023043"/>
    </source>
</evidence>
<feature type="repeat" description="ANK" evidence="3">
    <location>
        <begin position="75"/>
        <end position="107"/>
    </location>
</feature>
<gene>
    <name evidence="5" type="ORF">NDU88_009282</name>
</gene>
<dbReference type="InterPro" id="IPR002110">
    <property type="entry name" value="Ankyrin_rpt"/>
</dbReference>